<keyword evidence="2" id="KW-1185">Reference proteome</keyword>
<evidence type="ECO:0000313" key="1">
    <source>
        <dbReference type="EMBL" id="TNV82950.1"/>
    </source>
</evidence>
<reference evidence="1" key="1">
    <citation type="submission" date="2019-06" db="EMBL/GenBank/DDBJ databases">
        <authorList>
            <person name="Zheng W."/>
        </authorList>
    </citation>
    <scope>NUCLEOTIDE SEQUENCE</scope>
    <source>
        <strain evidence="1">QDHG01</strain>
    </source>
</reference>
<dbReference type="SUPFAM" id="SSF52047">
    <property type="entry name" value="RNI-like"/>
    <property type="match status" value="1"/>
</dbReference>
<accession>A0A8J8NZ19</accession>
<dbReference type="EMBL" id="RRYP01004338">
    <property type="protein sequence ID" value="TNV82950.1"/>
    <property type="molecule type" value="Genomic_DNA"/>
</dbReference>
<comment type="caution">
    <text evidence="1">The sequence shown here is derived from an EMBL/GenBank/DDBJ whole genome shotgun (WGS) entry which is preliminary data.</text>
</comment>
<proteinExistence type="predicted"/>
<evidence type="ECO:0000313" key="2">
    <source>
        <dbReference type="Proteomes" id="UP000785679"/>
    </source>
</evidence>
<gene>
    <name evidence="1" type="ORF">FGO68_gene359</name>
</gene>
<dbReference type="AlphaFoldDB" id="A0A8J8NZ19"/>
<sequence length="448" mass="52054">MLDQEVDIIQDVNIFAIEEQFERLFKGSLGIFKKKVIESKAEIEIDTNLCLPNPDTNTNYLETDNVSLAVLALNNCKCLTELWIDIKGNCNYQALSVEKLQLVNLTVSYYNSTFEDILQDILKKSKASLRYLYCGGSVNLAPLMNSKELRELKLEGDISDENLQLIRTFYNLEALKIYDNRVTNISDISQKLKTFEFTGKLDDKNIITLPQSVTTVQLGSSNTLSNLKLFLDQNPFVIDVTINLRQRYEAAILLQKYGHFNFNFLHSSTDSSSFKSVYRYLHPECKQQGISSSEPDHILYELLFQRLTKKFELLMPYFVRSDNCEIILRESPPQFIDSLSTFQEAQYCIEKINRRQISEIKGYYDKVFQKQITQNDDDEYLRIILTAYDEVFQLGGNIDQALVGIKTMSQEQRKIFKRKEYFNRCKNNWQLLKGLYHSVSVTPQLQNQ</sequence>
<dbReference type="Proteomes" id="UP000785679">
    <property type="component" value="Unassembled WGS sequence"/>
</dbReference>
<organism evidence="1 2">
    <name type="scientific">Halteria grandinella</name>
    <dbReference type="NCBI Taxonomy" id="5974"/>
    <lineage>
        <taxon>Eukaryota</taxon>
        <taxon>Sar</taxon>
        <taxon>Alveolata</taxon>
        <taxon>Ciliophora</taxon>
        <taxon>Intramacronucleata</taxon>
        <taxon>Spirotrichea</taxon>
        <taxon>Stichotrichia</taxon>
        <taxon>Sporadotrichida</taxon>
        <taxon>Halteriidae</taxon>
        <taxon>Halteria</taxon>
    </lineage>
</organism>
<name>A0A8J8NZ19_HALGN</name>
<protein>
    <submittedName>
        <fullName evidence="1">Uncharacterized protein</fullName>
    </submittedName>
</protein>